<sequence>MDTNGPAAVMGPQEAVGRAGHSLCTLIDWTTNKTLPVTILPATKDEKLSSGRTYLIVGSSDIARVICEWVIESGAKYIVVASRHPDHTEARPHGLGAKGAFSPQNLGIAMGRPSF</sequence>
<evidence type="ECO:0000313" key="1">
    <source>
        <dbReference type="EMBL" id="KAF1927027.1"/>
    </source>
</evidence>
<dbReference type="InterPro" id="IPR036291">
    <property type="entry name" value="NAD(P)-bd_dom_sf"/>
</dbReference>
<accession>A0A6A5RND1</accession>
<keyword evidence="2" id="KW-1185">Reference proteome</keyword>
<dbReference type="SUPFAM" id="SSF51735">
    <property type="entry name" value="NAD(P)-binding Rossmann-fold domains"/>
    <property type="match status" value="1"/>
</dbReference>
<proteinExistence type="predicted"/>
<organism evidence="1 2">
    <name type="scientific">Didymella exigua CBS 183.55</name>
    <dbReference type="NCBI Taxonomy" id="1150837"/>
    <lineage>
        <taxon>Eukaryota</taxon>
        <taxon>Fungi</taxon>
        <taxon>Dikarya</taxon>
        <taxon>Ascomycota</taxon>
        <taxon>Pezizomycotina</taxon>
        <taxon>Dothideomycetes</taxon>
        <taxon>Pleosporomycetidae</taxon>
        <taxon>Pleosporales</taxon>
        <taxon>Pleosporineae</taxon>
        <taxon>Didymellaceae</taxon>
        <taxon>Didymella</taxon>
    </lineage>
</organism>
<dbReference type="AlphaFoldDB" id="A0A6A5RND1"/>
<dbReference type="Proteomes" id="UP000800082">
    <property type="component" value="Unassembled WGS sequence"/>
</dbReference>
<gene>
    <name evidence="1" type="ORF">M421DRAFT_93596</name>
</gene>
<dbReference type="GeneID" id="54355794"/>
<evidence type="ECO:0000313" key="2">
    <source>
        <dbReference type="Proteomes" id="UP000800082"/>
    </source>
</evidence>
<protein>
    <submittedName>
        <fullName evidence="1">Uncharacterized protein</fullName>
    </submittedName>
</protein>
<dbReference type="RefSeq" id="XP_033447279.1">
    <property type="nucleotide sequence ID" value="XM_033598127.1"/>
</dbReference>
<dbReference type="EMBL" id="ML978974">
    <property type="protein sequence ID" value="KAF1927027.1"/>
    <property type="molecule type" value="Genomic_DNA"/>
</dbReference>
<reference evidence="1" key="1">
    <citation type="journal article" date="2020" name="Stud. Mycol.">
        <title>101 Dothideomycetes genomes: a test case for predicting lifestyles and emergence of pathogens.</title>
        <authorList>
            <person name="Haridas S."/>
            <person name="Albert R."/>
            <person name="Binder M."/>
            <person name="Bloem J."/>
            <person name="Labutti K."/>
            <person name="Salamov A."/>
            <person name="Andreopoulos B."/>
            <person name="Baker S."/>
            <person name="Barry K."/>
            <person name="Bills G."/>
            <person name="Bluhm B."/>
            <person name="Cannon C."/>
            <person name="Castanera R."/>
            <person name="Culley D."/>
            <person name="Daum C."/>
            <person name="Ezra D."/>
            <person name="Gonzalez J."/>
            <person name="Henrissat B."/>
            <person name="Kuo A."/>
            <person name="Liang C."/>
            <person name="Lipzen A."/>
            <person name="Lutzoni F."/>
            <person name="Magnuson J."/>
            <person name="Mondo S."/>
            <person name="Nolan M."/>
            <person name="Ohm R."/>
            <person name="Pangilinan J."/>
            <person name="Park H.-J."/>
            <person name="Ramirez L."/>
            <person name="Alfaro M."/>
            <person name="Sun H."/>
            <person name="Tritt A."/>
            <person name="Yoshinaga Y."/>
            <person name="Zwiers L.-H."/>
            <person name="Turgeon B."/>
            <person name="Goodwin S."/>
            <person name="Spatafora J."/>
            <person name="Crous P."/>
            <person name="Grigoriev I."/>
        </authorList>
    </citation>
    <scope>NUCLEOTIDE SEQUENCE</scope>
    <source>
        <strain evidence="1">CBS 183.55</strain>
    </source>
</reference>
<dbReference type="Gene3D" id="3.40.50.720">
    <property type="entry name" value="NAD(P)-binding Rossmann-like Domain"/>
    <property type="match status" value="1"/>
</dbReference>
<name>A0A6A5RND1_9PLEO</name>